<dbReference type="STRING" id="4540.A0A3L6RJ18"/>
<accession>A0A3L6RJ18</accession>
<sequence length="141" mass="16150">MRNPEWKDLPEELVAVIAKRLPCDVDRNSLFAACRLWSLAASQPRVGVQAPWLMLPRRTGHVGKISRRPEFFCVIGKDHHNIRIPKEAEHCRLFGSCAGGWIFAACGQFMSQCLLNIRTHESVKLPDYLRWPRTTGSFYSK</sequence>
<dbReference type="OrthoDB" id="683580at2759"/>
<dbReference type="Gene3D" id="1.20.1280.50">
    <property type="match status" value="1"/>
</dbReference>
<dbReference type="EMBL" id="PQIB02000008">
    <property type="protein sequence ID" value="RLN04519.1"/>
    <property type="molecule type" value="Genomic_DNA"/>
</dbReference>
<comment type="caution">
    <text evidence="1">The sequence shown here is derived from an EMBL/GenBank/DDBJ whole genome shotgun (WGS) entry which is preliminary data.</text>
</comment>
<protein>
    <submittedName>
        <fullName evidence="1">F-box/kelch-repeat protein</fullName>
    </submittedName>
</protein>
<dbReference type="PANTHER" id="PTHR33110">
    <property type="entry name" value="F-BOX/KELCH-REPEAT PROTEIN-RELATED"/>
    <property type="match status" value="1"/>
</dbReference>
<organism evidence="1 2">
    <name type="scientific">Panicum miliaceum</name>
    <name type="common">Proso millet</name>
    <name type="synonym">Broomcorn millet</name>
    <dbReference type="NCBI Taxonomy" id="4540"/>
    <lineage>
        <taxon>Eukaryota</taxon>
        <taxon>Viridiplantae</taxon>
        <taxon>Streptophyta</taxon>
        <taxon>Embryophyta</taxon>
        <taxon>Tracheophyta</taxon>
        <taxon>Spermatophyta</taxon>
        <taxon>Magnoliopsida</taxon>
        <taxon>Liliopsida</taxon>
        <taxon>Poales</taxon>
        <taxon>Poaceae</taxon>
        <taxon>PACMAD clade</taxon>
        <taxon>Panicoideae</taxon>
        <taxon>Panicodae</taxon>
        <taxon>Paniceae</taxon>
        <taxon>Panicinae</taxon>
        <taxon>Panicum</taxon>
        <taxon>Panicum sect. Panicum</taxon>
    </lineage>
</organism>
<evidence type="ECO:0000313" key="2">
    <source>
        <dbReference type="Proteomes" id="UP000275267"/>
    </source>
</evidence>
<evidence type="ECO:0000313" key="1">
    <source>
        <dbReference type="EMBL" id="RLN04519.1"/>
    </source>
</evidence>
<dbReference type="AlphaFoldDB" id="A0A3L6RJ18"/>
<gene>
    <name evidence="1" type="ORF">C2845_PM13G12470</name>
</gene>
<proteinExistence type="predicted"/>
<name>A0A3L6RJ18_PANMI</name>
<dbReference type="PANTHER" id="PTHR33110:SF125">
    <property type="entry name" value="OS05G0570350 PROTEIN"/>
    <property type="match status" value="1"/>
</dbReference>
<keyword evidence="2" id="KW-1185">Reference proteome</keyword>
<dbReference type="Proteomes" id="UP000275267">
    <property type="component" value="Unassembled WGS sequence"/>
</dbReference>
<reference evidence="2" key="1">
    <citation type="journal article" date="2019" name="Nat. Commun.">
        <title>The genome of broomcorn millet.</title>
        <authorList>
            <person name="Zou C."/>
            <person name="Miki D."/>
            <person name="Li D."/>
            <person name="Tang Q."/>
            <person name="Xiao L."/>
            <person name="Rajput S."/>
            <person name="Deng P."/>
            <person name="Jia W."/>
            <person name="Huang R."/>
            <person name="Zhang M."/>
            <person name="Sun Y."/>
            <person name="Hu J."/>
            <person name="Fu X."/>
            <person name="Schnable P.S."/>
            <person name="Li F."/>
            <person name="Zhang H."/>
            <person name="Feng B."/>
            <person name="Zhu X."/>
            <person name="Liu R."/>
            <person name="Schnable J.C."/>
            <person name="Zhu J.-K."/>
            <person name="Zhang H."/>
        </authorList>
    </citation>
    <scope>NUCLEOTIDE SEQUENCE [LARGE SCALE GENOMIC DNA]</scope>
</reference>